<reference evidence="2" key="1">
    <citation type="journal article" date="2011" name="Nat. Biotechnol.">
        <title>The genomic sequence of the Chinese hamster ovary (CHO)-K1 cell line.</title>
        <authorList>
            <person name="Xu X."/>
            <person name="Nagarajan H."/>
            <person name="Lewis N.E."/>
            <person name="Pan S."/>
            <person name="Cai Z."/>
            <person name="Liu X."/>
            <person name="Chen W."/>
            <person name="Xie M."/>
            <person name="Wang W."/>
            <person name="Hammond S."/>
            <person name="Andersen M.R."/>
            <person name="Neff N."/>
            <person name="Passarelli B."/>
            <person name="Koh W."/>
            <person name="Fan H.C."/>
            <person name="Wang J."/>
            <person name="Gui Y."/>
            <person name="Lee K.H."/>
            <person name="Betenbaugh M.J."/>
            <person name="Quake S.R."/>
            <person name="Famili I."/>
            <person name="Palsson B.O."/>
            <person name="Wang J."/>
        </authorList>
    </citation>
    <scope>NUCLEOTIDE SEQUENCE [LARGE SCALE GENOMIC DNA]</scope>
    <source>
        <strain evidence="2">CHO K1 cell line</strain>
    </source>
</reference>
<gene>
    <name evidence="1" type="ORF">I79_012678</name>
</gene>
<evidence type="ECO:0000313" key="1">
    <source>
        <dbReference type="EMBL" id="EGW10828.1"/>
    </source>
</evidence>
<dbReference type="EMBL" id="JH000573">
    <property type="protein sequence ID" value="EGW10828.1"/>
    <property type="molecule type" value="Genomic_DNA"/>
</dbReference>
<proteinExistence type="predicted"/>
<sequence>MQLEVFSLVTKSKIILRQFGFGCVKTLLTASKPTFKGQHSPAIDGRSRKIYINITAETKTIPSK</sequence>
<evidence type="ECO:0000313" key="2">
    <source>
        <dbReference type="Proteomes" id="UP000001075"/>
    </source>
</evidence>
<name>G3HPG6_CRIGR</name>
<organism evidence="1 2">
    <name type="scientific">Cricetulus griseus</name>
    <name type="common">Chinese hamster</name>
    <name type="synonym">Cricetulus barabensis griseus</name>
    <dbReference type="NCBI Taxonomy" id="10029"/>
    <lineage>
        <taxon>Eukaryota</taxon>
        <taxon>Metazoa</taxon>
        <taxon>Chordata</taxon>
        <taxon>Craniata</taxon>
        <taxon>Vertebrata</taxon>
        <taxon>Euteleostomi</taxon>
        <taxon>Mammalia</taxon>
        <taxon>Eutheria</taxon>
        <taxon>Euarchontoglires</taxon>
        <taxon>Glires</taxon>
        <taxon>Rodentia</taxon>
        <taxon>Myomorpha</taxon>
        <taxon>Muroidea</taxon>
        <taxon>Cricetidae</taxon>
        <taxon>Cricetinae</taxon>
        <taxon>Cricetulus</taxon>
    </lineage>
</organism>
<protein>
    <submittedName>
        <fullName evidence="1">Uncharacterized protein</fullName>
    </submittedName>
</protein>
<dbReference type="AlphaFoldDB" id="G3HPG6"/>
<dbReference type="InParanoid" id="G3HPG6"/>
<accession>G3HPG6</accession>
<dbReference type="Proteomes" id="UP000001075">
    <property type="component" value="Unassembled WGS sequence"/>
</dbReference>